<dbReference type="Gene3D" id="3.40.1280.10">
    <property type="match status" value="1"/>
</dbReference>
<dbReference type="Gene3D" id="3.30.1330.30">
    <property type="match status" value="1"/>
</dbReference>
<name>A0A6B1D716_9CHLR</name>
<dbReference type="GO" id="GO:0003723">
    <property type="term" value="F:RNA binding"/>
    <property type="evidence" value="ECO:0007669"/>
    <property type="project" value="InterPro"/>
</dbReference>
<dbReference type="FunFam" id="3.40.1280.10:FF:000008">
    <property type="entry name" value="Group 3 RNA methyltransferase TrmH"/>
    <property type="match status" value="1"/>
</dbReference>
<gene>
    <name evidence="5" type="primary">rlmB</name>
    <name evidence="5" type="ORF">F4X14_10430</name>
</gene>
<dbReference type="InterPro" id="IPR013123">
    <property type="entry name" value="SpoU_subst-bd"/>
</dbReference>
<dbReference type="InterPro" id="IPR029028">
    <property type="entry name" value="Alpha/beta_knot_MTases"/>
</dbReference>
<dbReference type="GO" id="GO:0008173">
    <property type="term" value="F:RNA methyltransferase activity"/>
    <property type="evidence" value="ECO:0007669"/>
    <property type="project" value="InterPro"/>
</dbReference>
<evidence type="ECO:0000256" key="3">
    <source>
        <dbReference type="ARBA" id="ARBA00022679"/>
    </source>
</evidence>
<keyword evidence="2 5" id="KW-0489">Methyltransferase</keyword>
<dbReference type="GO" id="GO:0006396">
    <property type="term" value="P:RNA processing"/>
    <property type="evidence" value="ECO:0007669"/>
    <property type="project" value="InterPro"/>
</dbReference>
<dbReference type="SMART" id="SM00967">
    <property type="entry name" value="SpoU_sub_bind"/>
    <property type="match status" value="1"/>
</dbReference>
<dbReference type="Pfam" id="PF00588">
    <property type="entry name" value="SpoU_methylase"/>
    <property type="match status" value="1"/>
</dbReference>
<dbReference type="GO" id="GO:0005829">
    <property type="term" value="C:cytosol"/>
    <property type="evidence" value="ECO:0007669"/>
    <property type="project" value="TreeGrafter"/>
</dbReference>
<evidence type="ECO:0000256" key="1">
    <source>
        <dbReference type="ARBA" id="ARBA00007228"/>
    </source>
</evidence>
<evidence type="ECO:0000313" key="5">
    <source>
        <dbReference type="EMBL" id="MYC95378.1"/>
    </source>
</evidence>
<dbReference type="SUPFAM" id="SSF55315">
    <property type="entry name" value="L30e-like"/>
    <property type="match status" value="1"/>
</dbReference>
<dbReference type="GO" id="GO:0032259">
    <property type="term" value="P:methylation"/>
    <property type="evidence" value="ECO:0007669"/>
    <property type="project" value="UniProtKB-KW"/>
</dbReference>
<accession>A0A6B1D716</accession>
<comment type="similarity">
    <text evidence="1">Belongs to the class IV-like SAM-binding methyltransferase superfamily. RNA methyltransferase TrmH family.</text>
</comment>
<dbReference type="InterPro" id="IPR001537">
    <property type="entry name" value="SpoU_MeTrfase"/>
</dbReference>
<protein>
    <submittedName>
        <fullName evidence="5">23S rRNA (Guanosine(2251)-2'-O)-methyltransferase RlmB</fullName>
    </submittedName>
</protein>
<dbReference type="EMBL" id="VXMH01000055">
    <property type="protein sequence ID" value="MYC95378.1"/>
    <property type="molecule type" value="Genomic_DNA"/>
</dbReference>
<organism evidence="5">
    <name type="scientific">Caldilineaceae bacterium SB0661_bin_32</name>
    <dbReference type="NCBI Taxonomy" id="2605255"/>
    <lineage>
        <taxon>Bacteria</taxon>
        <taxon>Bacillati</taxon>
        <taxon>Chloroflexota</taxon>
        <taxon>Caldilineae</taxon>
        <taxon>Caldilineales</taxon>
        <taxon>Caldilineaceae</taxon>
    </lineage>
</organism>
<proteinExistence type="inferred from homology"/>
<sequence>MSELLVGRHAVLESLRARRRHYYRLWLEGDGQSAPRESLAEIVRLARKISVPTRHVEGGIFDRIRRAQLNPQGVALETGPFPYAELEDILSLASRKSEPLLLVLDHLEDPRNLGTLFRSGEAFGVDGVILPERRAAGITPAVSNASSGAVEHIPVAQVGNVNRTIDRLKKSNIWTVGLDLGPDAIPLPDADLSGPLAVVVGNEGKGLSRLAREKCDFCVTIPMAGSVESLNAAIAGSIVLFQAFQARSPVETAAKL</sequence>
<dbReference type="AlphaFoldDB" id="A0A6B1D716"/>
<dbReference type="PANTHER" id="PTHR46429">
    <property type="entry name" value="23S RRNA (GUANOSINE-2'-O-)-METHYLTRANSFERASE RLMB"/>
    <property type="match status" value="1"/>
</dbReference>
<comment type="caution">
    <text evidence="5">The sequence shown here is derived from an EMBL/GenBank/DDBJ whole genome shotgun (WGS) entry which is preliminary data.</text>
</comment>
<dbReference type="Pfam" id="PF08032">
    <property type="entry name" value="SpoU_sub_bind"/>
    <property type="match status" value="1"/>
</dbReference>
<dbReference type="NCBIfam" id="TIGR00186">
    <property type="entry name" value="rRNA_methyl_3"/>
    <property type="match status" value="1"/>
</dbReference>
<evidence type="ECO:0000256" key="2">
    <source>
        <dbReference type="ARBA" id="ARBA00022603"/>
    </source>
</evidence>
<dbReference type="InterPro" id="IPR029026">
    <property type="entry name" value="tRNA_m1G_MTases_N"/>
</dbReference>
<feature type="domain" description="RNA 2-O ribose methyltransferase substrate binding" evidence="4">
    <location>
        <begin position="4"/>
        <end position="84"/>
    </location>
</feature>
<dbReference type="InterPro" id="IPR004441">
    <property type="entry name" value="rRNA_MeTrfase_TrmH"/>
</dbReference>
<keyword evidence="3 5" id="KW-0808">Transferase</keyword>
<dbReference type="InterPro" id="IPR029064">
    <property type="entry name" value="Ribosomal_eL30-like_sf"/>
</dbReference>
<dbReference type="PANTHER" id="PTHR46429:SF1">
    <property type="entry name" value="23S RRNA (GUANOSINE-2'-O-)-METHYLTRANSFERASE RLMB"/>
    <property type="match status" value="1"/>
</dbReference>
<evidence type="ECO:0000259" key="4">
    <source>
        <dbReference type="SMART" id="SM00967"/>
    </source>
</evidence>
<reference evidence="5" key="1">
    <citation type="submission" date="2019-09" db="EMBL/GenBank/DDBJ databases">
        <title>Characterisation of the sponge microbiome using genome-centric metagenomics.</title>
        <authorList>
            <person name="Engelberts J.P."/>
            <person name="Robbins S.J."/>
            <person name="De Goeij J.M."/>
            <person name="Aranda M."/>
            <person name="Bell S.C."/>
            <person name="Webster N.S."/>
        </authorList>
    </citation>
    <scope>NUCLEOTIDE SEQUENCE</scope>
    <source>
        <strain evidence="5">SB0661_bin_32</strain>
    </source>
</reference>
<dbReference type="CDD" id="cd18103">
    <property type="entry name" value="SpoU-like_RlmB"/>
    <property type="match status" value="1"/>
</dbReference>
<dbReference type="SUPFAM" id="SSF75217">
    <property type="entry name" value="alpha/beta knot"/>
    <property type="match status" value="1"/>
</dbReference>